<evidence type="ECO:0000256" key="1">
    <source>
        <dbReference type="SAM" id="Phobius"/>
    </source>
</evidence>
<organism evidence="3 4">
    <name type="scientific">Paenibacillus oryzisoli</name>
    <dbReference type="NCBI Taxonomy" id="1850517"/>
    <lineage>
        <taxon>Bacteria</taxon>
        <taxon>Bacillati</taxon>
        <taxon>Bacillota</taxon>
        <taxon>Bacilli</taxon>
        <taxon>Bacillales</taxon>
        <taxon>Paenibacillaceae</taxon>
        <taxon>Paenibacillus</taxon>
    </lineage>
</organism>
<accession>A0A198A8F7</accession>
<protein>
    <recommendedName>
        <fullName evidence="2">YcxB-like C-terminal domain-containing protein</fullName>
    </recommendedName>
</protein>
<feature type="transmembrane region" description="Helical" evidence="1">
    <location>
        <begin position="35"/>
        <end position="54"/>
    </location>
</feature>
<dbReference type="Proteomes" id="UP000078454">
    <property type="component" value="Unassembled WGS sequence"/>
</dbReference>
<sequence>MITTENLTSKKLNIKGKLSYQDFKDFQFLHSKNKLWLQIVYLFVIYMIVVLIQSSFSTDLLAVFILSGIVISVVIALISKIIINYKHKSVFNSYKLIHKEYMYTFDDDGISTDSEVGNGKVKWSEVYKAKQNKKLHLVYIAKNQALIIPRSFFESAVQIKELELLLRNNLSIKQYKR</sequence>
<keyword evidence="4" id="KW-1185">Reference proteome</keyword>
<dbReference type="OrthoDB" id="2866610at2"/>
<evidence type="ECO:0000259" key="2">
    <source>
        <dbReference type="Pfam" id="PF14317"/>
    </source>
</evidence>
<dbReference type="Pfam" id="PF14317">
    <property type="entry name" value="YcxB"/>
    <property type="match status" value="1"/>
</dbReference>
<dbReference type="AlphaFoldDB" id="A0A198A8F7"/>
<dbReference type="InterPro" id="IPR025588">
    <property type="entry name" value="YcxB-like_C"/>
</dbReference>
<feature type="domain" description="YcxB-like C-terminal" evidence="2">
    <location>
        <begin position="105"/>
        <end position="163"/>
    </location>
</feature>
<keyword evidence="1" id="KW-0472">Membrane</keyword>
<evidence type="ECO:0000313" key="3">
    <source>
        <dbReference type="EMBL" id="OAS17749.1"/>
    </source>
</evidence>
<name>A0A198A8F7_9BACL</name>
<proteinExistence type="predicted"/>
<keyword evidence="1" id="KW-0812">Transmembrane</keyword>
<evidence type="ECO:0000313" key="4">
    <source>
        <dbReference type="Proteomes" id="UP000078454"/>
    </source>
</evidence>
<dbReference type="EMBL" id="LYPB01000070">
    <property type="protein sequence ID" value="OAS17749.1"/>
    <property type="molecule type" value="Genomic_DNA"/>
</dbReference>
<gene>
    <name evidence="3" type="ORF">A8708_14770</name>
</gene>
<keyword evidence="1" id="KW-1133">Transmembrane helix</keyword>
<comment type="caution">
    <text evidence="3">The sequence shown here is derived from an EMBL/GenBank/DDBJ whole genome shotgun (WGS) entry which is preliminary data.</text>
</comment>
<dbReference type="STRING" id="1850517.A8708_14770"/>
<feature type="transmembrane region" description="Helical" evidence="1">
    <location>
        <begin position="60"/>
        <end position="83"/>
    </location>
</feature>
<dbReference type="RefSeq" id="WP_068665360.1">
    <property type="nucleotide sequence ID" value="NZ_LYPB01000070.1"/>
</dbReference>
<reference evidence="3 4" key="1">
    <citation type="submission" date="2016-05" db="EMBL/GenBank/DDBJ databases">
        <title>Paenibacillus sp. 1ZS3-15 nov., isolated from the rhizosphere soil.</title>
        <authorList>
            <person name="Zhang X.X."/>
            <person name="Zhang J."/>
        </authorList>
    </citation>
    <scope>NUCLEOTIDE SEQUENCE [LARGE SCALE GENOMIC DNA]</scope>
    <source>
        <strain evidence="3 4">1ZS3-15</strain>
    </source>
</reference>